<evidence type="ECO:0000256" key="2">
    <source>
        <dbReference type="ARBA" id="ARBA00022679"/>
    </source>
</evidence>
<evidence type="ECO:0000259" key="6">
    <source>
        <dbReference type="SMART" id="SM00563"/>
    </source>
</evidence>
<evidence type="ECO:0000256" key="4">
    <source>
        <dbReference type="RuleBase" id="RU361267"/>
    </source>
</evidence>
<organism evidence="7 8">
    <name type="scientific">Acidaminococcus fermentans</name>
    <dbReference type="NCBI Taxonomy" id="905"/>
    <lineage>
        <taxon>Bacteria</taxon>
        <taxon>Bacillati</taxon>
        <taxon>Bacillota</taxon>
        <taxon>Negativicutes</taxon>
        <taxon>Acidaminococcales</taxon>
        <taxon>Acidaminococcaceae</taxon>
        <taxon>Acidaminococcus</taxon>
    </lineage>
</organism>
<feature type="domain" description="Phospholipid/glycerol acyltransferase" evidence="6">
    <location>
        <begin position="34"/>
        <end position="145"/>
    </location>
</feature>
<proteinExistence type="inferred from homology"/>
<dbReference type="Pfam" id="PF01553">
    <property type="entry name" value="Acyltransferase"/>
    <property type="match status" value="1"/>
</dbReference>
<dbReference type="SUPFAM" id="SSF69593">
    <property type="entry name" value="Glycerol-3-phosphate (1)-acyltransferase"/>
    <property type="match status" value="1"/>
</dbReference>
<evidence type="ECO:0000313" key="8">
    <source>
        <dbReference type="Proteomes" id="UP000182379"/>
    </source>
</evidence>
<dbReference type="InterPro" id="IPR004552">
    <property type="entry name" value="AGP_acyltrans"/>
</dbReference>
<evidence type="ECO:0000256" key="1">
    <source>
        <dbReference type="ARBA" id="ARBA00008655"/>
    </source>
</evidence>
<protein>
    <recommendedName>
        <fullName evidence="4">1-acyl-sn-glycerol-3-phosphate acyltransferase</fullName>
        <ecNumber evidence="4">2.3.1.51</ecNumber>
    </recommendedName>
</protein>
<dbReference type="EMBL" id="FNOP01000013">
    <property type="protein sequence ID" value="SDX10579.1"/>
    <property type="molecule type" value="Genomic_DNA"/>
</dbReference>
<keyword evidence="4" id="KW-0444">Lipid biosynthesis</keyword>
<keyword evidence="5" id="KW-0175">Coiled coil</keyword>
<feature type="coiled-coil region" evidence="5">
    <location>
        <begin position="167"/>
        <end position="197"/>
    </location>
</feature>
<dbReference type="GO" id="GO:0003841">
    <property type="term" value="F:1-acylglycerol-3-phosphate O-acyltransferase activity"/>
    <property type="evidence" value="ECO:0007669"/>
    <property type="project" value="UniProtKB-UniRule"/>
</dbReference>
<evidence type="ECO:0000256" key="3">
    <source>
        <dbReference type="ARBA" id="ARBA00023315"/>
    </source>
</evidence>
<dbReference type="AlphaFoldDB" id="A0A1H2Z1A1"/>
<comment type="similarity">
    <text evidence="1 4">Belongs to the 1-acyl-sn-glycerol-3-phosphate acyltransferase family.</text>
</comment>
<comment type="domain">
    <text evidence="4">The HXXXXD motif is essential for acyltransferase activity and may constitute the binding site for the phosphate moiety of the glycerol-3-phosphate.</text>
</comment>
<keyword evidence="4" id="KW-0594">Phospholipid biosynthesis</keyword>
<evidence type="ECO:0000313" key="7">
    <source>
        <dbReference type="EMBL" id="SDX10579.1"/>
    </source>
</evidence>
<gene>
    <name evidence="7" type="ORF">SAMN05216495_11319</name>
</gene>
<keyword evidence="4" id="KW-1208">Phospholipid metabolism</keyword>
<accession>A0A1H2Z1A1</accession>
<dbReference type="GO" id="GO:0016020">
    <property type="term" value="C:membrane"/>
    <property type="evidence" value="ECO:0007669"/>
    <property type="project" value="InterPro"/>
</dbReference>
<sequence length="198" mass="22099">MWYRFVQLLFSILFRIIYRLRVIGRENIPRKGPVVIACNHVSLLDPPMVGTASSRPVHFMAKSELFVPVLGTLYKSLGAFPVHRGAGDAHAIRTALTILKHQEVLGIFPEGHRSRDGKLGKAQPGALAIALKGKAEVVPACILGSDLKRRKSFWPRITVVFGKPMKLENEQGNKLKVEELSEELMREIQALMDAHSEN</sequence>
<comment type="catalytic activity">
    <reaction evidence="4">
        <text>a 1-acyl-sn-glycero-3-phosphate + an acyl-CoA = a 1,2-diacyl-sn-glycero-3-phosphate + CoA</text>
        <dbReference type="Rhea" id="RHEA:19709"/>
        <dbReference type="ChEBI" id="CHEBI:57287"/>
        <dbReference type="ChEBI" id="CHEBI:57970"/>
        <dbReference type="ChEBI" id="CHEBI:58342"/>
        <dbReference type="ChEBI" id="CHEBI:58608"/>
        <dbReference type="EC" id="2.3.1.51"/>
    </reaction>
</comment>
<keyword evidence="2 4" id="KW-0808">Transferase</keyword>
<comment type="caution">
    <text evidence="7">The sequence shown here is derived from an EMBL/GenBank/DDBJ whole genome shotgun (WGS) entry which is preliminary data.</text>
</comment>
<reference evidence="7 8" key="1">
    <citation type="submission" date="2016-10" db="EMBL/GenBank/DDBJ databases">
        <authorList>
            <person name="Varghese N."/>
            <person name="Submissions S."/>
        </authorList>
    </citation>
    <scope>NUCLEOTIDE SEQUENCE [LARGE SCALE GENOMIC DNA]</scope>
    <source>
        <strain evidence="7 8">WCC6</strain>
    </source>
</reference>
<dbReference type="GO" id="GO:0006654">
    <property type="term" value="P:phosphatidic acid biosynthetic process"/>
    <property type="evidence" value="ECO:0007669"/>
    <property type="project" value="TreeGrafter"/>
</dbReference>
<dbReference type="Proteomes" id="UP000182379">
    <property type="component" value="Unassembled WGS sequence"/>
</dbReference>
<dbReference type="EC" id="2.3.1.51" evidence="4"/>
<evidence type="ECO:0000256" key="5">
    <source>
        <dbReference type="SAM" id="Coils"/>
    </source>
</evidence>
<dbReference type="PANTHER" id="PTHR10434:SF11">
    <property type="entry name" value="1-ACYL-SN-GLYCEROL-3-PHOSPHATE ACYLTRANSFERASE"/>
    <property type="match status" value="1"/>
</dbReference>
<dbReference type="RefSeq" id="WP_074707048.1">
    <property type="nucleotide sequence ID" value="NZ_CALAKB010000031.1"/>
</dbReference>
<dbReference type="NCBIfam" id="TIGR00530">
    <property type="entry name" value="AGP_acyltrn"/>
    <property type="match status" value="1"/>
</dbReference>
<dbReference type="SMART" id="SM00563">
    <property type="entry name" value="PlsC"/>
    <property type="match status" value="1"/>
</dbReference>
<keyword evidence="4" id="KW-0443">Lipid metabolism</keyword>
<dbReference type="InterPro" id="IPR002123">
    <property type="entry name" value="Plipid/glycerol_acylTrfase"/>
</dbReference>
<dbReference type="CDD" id="cd07989">
    <property type="entry name" value="LPLAT_AGPAT-like"/>
    <property type="match status" value="1"/>
</dbReference>
<keyword evidence="3 4" id="KW-0012">Acyltransferase</keyword>
<name>A0A1H2Z1A1_ACIFE</name>
<dbReference type="PANTHER" id="PTHR10434">
    <property type="entry name" value="1-ACYL-SN-GLYCEROL-3-PHOSPHATE ACYLTRANSFERASE"/>
    <property type="match status" value="1"/>
</dbReference>